<accession>A0ABM6JS53</accession>
<organism evidence="2 3">
    <name type="scientific">Sporosarcina ureae</name>
    <dbReference type="NCBI Taxonomy" id="1571"/>
    <lineage>
        <taxon>Bacteria</taxon>
        <taxon>Bacillati</taxon>
        <taxon>Bacillota</taxon>
        <taxon>Bacilli</taxon>
        <taxon>Bacillales</taxon>
        <taxon>Caryophanaceae</taxon>
        <taxon>Sporosarcina</taxon>
    </lineage>
</organism>
<protein>
    <recommendedName>
        <fullName evidence="4">General stress protein</fullName>
    </recommendedName>
</protein>
<dbReference type="RefSeq" id="WP_029053736.1">
    <property type="nucleotide sequence ID" value="NZ_CP015108.1"/>
</dbReference>
<evidence type="ECO:0000313" key="2">
    <source>
        <dbReference type="EMBL" id="ARF13041.1"/>
    </source>
</evidence>
<dbReference type="EMBL" id="CP015108">
    <property type="protein sequence ID" value="ARF13041.1"/>
    <property type="molecule type" value="Genomic_DNA"/>
</dbReference>
<dbReference type="Proteomes" id="UP000192486">
    <property type="component" value="Chromosome"/>
</dbReference>
<evidence type="ECO:0000313" key="3">
    <source>
        <dbReference type="Proteomes" id="UP000192486"/>
    </source>
</evidence>
<dbReference type="PANTHER" id="PTHR40070:SF1">
    <property type="entry name" value="UPF0478 PROTEIN YTXG"/>
    <property type="match status" value="1"/>
</dbReference>
<feature type="transmembrane region" description="Helical" evidence="1">
    <location>
        <begin position="6"/>
        <end position="24"/>
    </location>
</feature>
<dbReference type="InterPro" id="IPR009293">
    <property type="entry name" value="UPF0478"/>
</dbReference>
<proteinExistence type="predicted"/>
<keyword evidence="3" id="KW-1185">Reference proteome</keyword>
<gene>
    <name evidence="2" type="ORF">SporoS204_01920</name>
</gene>
<evidence type="ECO:0008006" key="4">
    <source>
        <dbReference type="Google" id="ProtNLM"/>
    </source>
</evidence>
<keyword evidence="1" id="KW-0472">Membrane</keyword>
<dbReference type="Pfam" id="PF06103">
    <property type="entry name" value="DUF948"/>
    <property type="match status" value="1"/>
</dbReference>
<keyword evidence="1" id="KW-0812">Transmembrane</keyword>
<sequence length="145" mass="16021">MDWVLGIGVLLIGIALIIVAIVLIKPLGKLTEVLESVKKTTDTLPSTVAEVTGQTQQILHTTNDTISNVNKQIYEVTPVFQIVGDVGEASREVTTAALDTTIRFKDRVGNAGEFVREKEYKGLYGVATLAFYLMQQRKELKKMRP</sequence>
<evidence type="ECO:0000256" key="1">
    <source>
        <dbReference type="SAM" id="Phobius"/>
    </source>
</evidence>
<dbReference type="PANTHER" id="PTHR40070">
    <property type="entry name" value="UPF0478 PROTEIN YTXG"/>
    <property type="match status" value="1"/>
</dbReference>
<keyword evidence="1" id="KW-1133">Transmembrane helix</keyword>
<name>A0ABM6JS53_SPOUR</name>
<reference evidence="2 3" key="1">
    <citation type="submission" date="2016-04" db="EMBL/GenBank/DDBJ databases">
        <title>Comparative Genomics and Epigenetics of Sporosarcina ureae.</title>
        <authorList>
            <person name="Oliver A.S."/>
            <person name="Cooper K.K."/>
        </authorList>
    </citation>
    <scope>NUCLEOTIDE SEQUENCE [LARGE SCALE GENOMIC DNA]</scope>
    <source>
        <strain evidence="2 3">S204</strain>
    </source>
</reference>